<evidence type="ECO:0000259" key="1">
    <source>
        <dbReference type="Pfam" id="PF20020"/>
    </source>
</evidence>
<organism evidence="2 3">
    <name type="scientific">Desulfosarcina ovata subsp. ovata</name>
    <dbReference type="NCBI Taxonomy" id="2752305"/>
    <lineage>
        <taxon>Bacteria</taxon>
        <taxon>Pseudomonadati</taxon>
        <taxon>Thermodesulfobacteriota</taxon>
        <taxon>Desulfobacteria</taxon>
        <taxon>Desulfobacterales</taxon>
        <taxon>Desulfosarcinaceae</taxon>
        <taxon>Desulfosarcina</taxon>
    </lineage>
</organism>
<dbReference type="Proteomes" id="UP000422108">
    <property type="component" value="Chromosome"/>
</dbReference>
<proteinExistence type="predicted"/>
<accession>A0A5K8A4P4</accession>
<dbReference type="EMBL" id="AP021879">
    <property type="protein sequence ID" value="BBO87512.1"/>
    <property type="molecule type" value="Genomic_DNA"/>
</dbReference>
<protein>
    <recommendedName>
        <fullName evidence="1">DUF6431 domain-containing protein</fullName>
    </recommendedName>
</protein>
<dbReference type="AlphaFoldDB" id="A0A5K8A4P4"/>
<dbReference type="InterPro" id="IPR045536">
    <property type="entry name" value="DUF6431"/>
</dbReference>
<feature type="domain" description="DUF6431" evidence="1">
    <location>
        <begin position="38"/>
        <end position="112"/>
    </location>
</feature>
<evidence type="ECO:0000313" key="2">
    <source>
        <dbReference type="EMBL" id="BBO87512.1"/>
    </source>
</evidence>
<sequence>MPPTATREDITAYLELVEKNQIKPHRLPDCTQCGLAACYFKLHAYRERRFLIVVDMTVQPEYAPLVRFRCPACGKTVSFYPDFALPHKHYTRQSIMGFTGNYFASDTITYQQAVMDMEQFSVAGYPGGEKSLAPSTVHRWVTTLSKMVHTTQSALNLIGQEDPATRVYRDLAQLKIAAGKFKSLFRKKQLLGCLRLIVVEAFFNATFKLSVFTNLAIRCAFT</sequence>
<evidence type="ECO:0000313" key="3">
    <source>
        <dbReference type="Proteomes" id="UP000422108"/>
    </source>
</evidence>
<name>A0A5K8A4P4_9BACT</name>
<reference evidence="2 3" key="1">
    <citation type="submission" date="2019-11" db="EMBL/GenBank/DDBJ databases">
        <title>Comparative genomics of hydrocarbon-degrading Desulfosarcina strains.</title>
        <authorList>
            <person name="Watanabe M."/>
            <person name="Kojima H."/>
            <person name="Fukui M."/>
        </authorList>
    </citation>
    <scope>NUCLEOTIDE SEQUENCE [LARGE SCALE GENOMIC DNA]</scope>
    <source>
        <strain evidence="3">oXyS1</strain>
    </source>
</reference>
<gene>
    <name evidence="2" type="ORF">DSCOOX_06920</name>
</gene>
<dbReference type="Pfam" id="PF20020">
    <property type="entry name" value="DUF6431"/>
    <property type="match status" value="1"/>
</dbReference>
<keyword evidence="3" id="KW-1185">Reference proteome</keyword>
<dbReference type="RefSeq" id="WP_155308962.1">
    <property type="nucleotide sequence ID" value="NZ_AP021879.1"/>
</dbReference>